<comment type="caution">
    <text evidence="2">The sequence shown here is derived from an EMBL/GenBank/DDBJ whole genome shotgun (WGS) entry which is preliminary data.</text>
</comment>
<evidence type="ECO:0000313" key="2">
    <source>
        <dbReference type="EMBL" id="NJQ05968.1"/>
    </source>
</evidence>
<evidence type="ECO:0000313" key="3">
    <source>
        <dbReference type="Proteomes" id="UP000578686"/>
    </source>
</evidence>
<name>A0A7X6HYU7_9ACTN</name>
<evidence type="ECO:0000256" key="1">
    <source>
        <dbReference type="SAM" id="MobiDB-lite"/>
    </source>
</evidence>
<protein>
    <recommendedName>
        <fullName evidence="4">Antitoxin</fullName>
    </recommendedName>
</protein>
<organism evidence="2 3">
    <name type="scientific">Streptomyces lonarensis</name>
    <dbReference type="NCBI Taxonomy" id="700599"/>
    <lineage>
        <taxon>Bacteria</taxon>
        <taxon>Bacillati</taxon>
        <taxon>Actinomycetota</taxon>
        <taxon>Actinomycetes</taxon>
        <taxon>Kitasatosporales</taxon>
        <taxon>Streptomycetaceae</taxon>
        <taxon>Streptomyces</taxon>
    </lineage>
</organism>
<sequence>MGISDQFDQFKDKAQDAAKKAKDAMGGDKQRDGDRSSSDMTDKARDKGKDMTDRLRDRKGDGH</sequence>
<dbReference type="AlphaFoldDB" id="A0A7X6HYU7"/>
<dbReference type="Proteomes" id="UP000578686">
    <property type="component" value="Unassembled WGS sequence"/>
</dbReference>
<feature type="compositionally biased region" description="Basic and acidic residues" evidence="1">
    <location>
        <begin position="8"/>
        <end position="63"/>
    </location>
</feature>
<keyword evidence="3" id="KW-1185">Reference proteome</keyword>
<dbReference type="RefSeq" id="WP_167969558.1">
    <property type="nucleotide sequence ID" value="NZ_BHZG01000822.1"/>
</dbReference>
<reference evidence="2 3" key="1">
    <citation type="submission" date="2020-03" db="EMBL/GenBank/DDBJ databases">
        <title>Draft genome of Streptomyces sp. ventii, isolated from the Axial Seamount in the Pacific Ocean, and resequencing of the two type strains Streptomyces lonarensis strain NCL 716 and Streptomyces bohaiensis strain 11A07.</title>
        <authorList>
            <person name="Loughran R.M."/>
            <person name="Pfannmuller K.M."/>
            <person name="Wasson B.J."/>
            <person name="Deadmond M.C."/>
            <person name="Paddock B.E."/>
            <person name="Koyack M.J."/>
            <person name="Gallegos D.A."/>
            <person name="Mitchell E.A."/>
            <person name="Ushijima B."/>
            <person name="Saw J.H."/>
            <person name="Mcphail K.L."/>
            <person name="Videau P."/>
        </authorList>
    </citation>
    <scope>NUCLEOTIDE SEQUENCE [LARGE SCALE GENOMIC DNA]</scope>
    <source>
        <strain evidence="2 3">NCL716</strain>
    </source>
</reference>
<feature type="region of interest" description="Disordered" evidence="1">
    <location>
        <begin position="1"/>
        <end position="63"/>
    </location>
</feature>
<accession>A0A7X6HYU7</accession>
<proteinExistence type="predicted"/>
<dbReference type="EMBL" id="JAAVJD010000059">
    <property type="protein sequence ID" value="NJQ05968.1"/>
    <property type="molecule type" value="Genomic_DNA"/>
</dbReference>
<gene>
    <name evidence="2" type="ORF">HCN56_10355</name>
</gene>
<evidence type="ECO:0008006" key="4">
    <source>
        <dbReference type="Google" id="ProtNLM"/>
    </source>
</evidence>